<proteinExistence type="predicted"/>
<dbReference type="Pfam" id="PF01454">
    <property type="entry name" value="MAGE"/>
    <property type="match status" value="2"/>
</dbReference>
<gene>
    <name evidence="2" type="ORF">GW7_06949</name>
</gene>
<dbReference type="AlphaFoldDB" id="G5B955"/>
<feature type="domain" description="MAGE" evidence="1">
    <location>
        <begin position="215"/>
        <end position="415"/>
    </location>
</feature>
<feature type="domain" description="MAGE" evidence="1">
    <location>
        <begin position="1"/>
        <end position="201"/>
    </location>
</feature>
<dbReference type="eggNOG" id="KOG4562">
    <property type="taxonomic scope" value="Eukaryota"/>
</dbReference>
<accession>G5B955</accession>
<name>G5B955_HETGA</name>
<dbReference type="Gene3D" id="1.10.10.1200">
    <property type="entry name" value="MAGE homology domain, winged helix WH1 motif"/>
    <property type="match status" value="2"/>
</dbReference>
<dbReference type="EMBL" id="JH169024">
    <property type="protein sequence ID" value="EHB05816.1"/>
    <property type="molecule type" value="Genomic_DNA"/>
</dbReference>
<dbReference type="GO" id="GO:0005634">
    <property type="term" value="C:nucleus"/>
    <property type="evidence" value="ECO:0007669"/>
    <property type="project" value="TreeGrafter"/>
</dbReference>
<dbReference type="PROSITE" id="PS50838">
    <property type="entry name" value="MAGE"/>
    <property type="match status" value="2"/>
</dbReference>
<evidence type="ECO:0000313" key="3">
    <source>
        <dbReference type="Proteomes" id="UP000006813"/>
    </source>
</evidence>
<feature type="non-terminal residue" evidence="2">
    <location>
        <position position="1"/>
    </location>
</feature>
<dbReference type="InterPro" id="IPR041899">
    <property type="entry name" value="MAGE_WH2"/>
</dbReference>
<dbReference type="GO" id="GO:0000122">
    <property type="term" value="P:negative regulation of transcription by RNA polymerase II"/>
    <property type="evidence" value="ECO:0007669"/>
    <property type="project" value="TreeGrafter"/>
</dbReference>
<evidence type="ECO:0000313" key="2">
    <source>
        <dbReference type="EMBL" id="EHB05816.1"/>
    </source>
</evidence>
<evidence type="ECO:0000259" key="1">
    <source>
        <dbReference type="PROSITE" id="PS50838"/>
    </source>
</evidence>
<reference evidence="2 3" key="1">
    <citation type="journal article" date="2011" name="Nature">
        <title>Genome sequencing reveals insights into physiology and longevity of the naked mole rat.</title>
        <authorList>
            <person name="Kim E.B."/>
            <person name="Fang X."/>
            <person name="Fushan A.A."/>
            <person name="Huang Z."/>
            <person name="Lobanov A.V."/>
            <person name="Han L."/>
            <person name="Marino S.M."/>
            <person name="Sun X."/>
            <person name="Turanov A.A."/>
            <person name="Yang P."/>
            <person name="Yim S.H."/>
            <person name="Zhao X."/>
            <person name="Kasaikina M.V."/>
            <person name="Stoletzki N."/>
            <person name="Peng C."/>
            <person name="Polak P."/>
            <person name="Xiong Z."/>
            <person name="Kiezun A."/>
            <person name="Zhu Y."/>
            <person name="Chen Y."/>
            <person name="Kryukov G.V."/>
            <person name="Zhang Q."/>
            <person name="Peshkin L."/>
            <person name="Yang L."/>
            <person name="Bronson R.T."/>
            <person name="Buffenstein R."/>
            <person name="Wang B."/>
            <person name="Han C."/>
            <person name="Li Q."/>
            <person name="Chen L."/>
            <person name="Zhao W."/>
            <person name="Sunyaev S.R."/>
            <person name="Park T.J."/>
            <person name="Zhang G."/>
            <person name="Wang J."/>
            <person name="Gladyshev V.N."/>
        </authorList>
    </citation>
    <scope>NUCLEOTIDE SEQUENCE [LARGE SCALE GENOMIC DNA]</scope>
</reference>
<dbReference type="InterPro" id="IPR002190">
    <property type="entry name" value="MHD_dom"/>
</dbReference>
<protein>
    <submittedName>
        <fullName evidence="2">Melanoma-associated antigen 11</fullName>
    </submittedName>
</protein>
<dbReference type="STRING" id="10181.G5B955"/>
<dbReference type="Proteomes" id="UP000006813">
    <property type="component" value="Unassembled WGS sequence"/>
</dbReference>
<dbReference type="Gene3D" id="1.10.10.1210">
    <property type="entry name" value="MAGE homology domain, winged helix WH2 motif"/>
    <property type="match status" value="2"/>
</dbReference>
<sequence length="419" mass="49275">QDNKIAKLLPILLLKYQRKEVITKTEMLRSVEHRYRQNFPQIFKAVCECMGLAFGIDMRELEPGSKIYVLMPVLGLTYSGLLAEDYQSISKINLLLVVLIVIFLKGNRASEEDVREFLRTREMLPQRKHFVIGDPWKFITKDLVQLQYLEYRQVPNSDPAHYEFLWGPRAKAETSKMKVLEHLAKVNRRDPRQDPEGSSTSQDVNFTQIRHHVFRNDKLDNLMRFLLGKYQKKELITMKEMLYTVDHDYHEHFLLIFRKLCVCICPGFGIEMKEVDPPGHTYELLPVLGLTYKGILDDDVQIIPKIDLLIFILSVIFIKGNRVSEEDLRELLRDRKLLAERELIIIGDPWKFITEDLVREEYLVYQQVPNSDPACYEFLWGPRTHAETSKMKILEHVAKLERASPRSYPHLYVEALREE</sequence>
<organism evidence="2 3">
    <name type="scientific">Heterocephalus glaber</name>
    <name type="common">Naked mole rat</name>
    <dbReference type="NCBI Taxonomy" id="10181"/>
    <lineage>
        <taxon>Eukaryota</taxon>
        <taxon>Metazoa</taxon>
        <taxon>Chordata</taxon>
        <taxon>Craniata</taxon>
        <taxon>Vertebrata</taxon>
        <taxon>Euteleostomi</taxon>
        <taxon>Mammalia</taxon>
        <taxon>Eutheria</taxon>
        <taxon>Euarchontoglires</taxon>
        <taxon>Glires</taxon>
        <taxon>Rodentia</taxon>
        <taxon>Hystricomorpha</taxon>
        <taxon>Bathyergidae</taxon>
        <taxon>Heterocephalus</taxon>
    </lineage>
</organism>
<dbReference type="PANTHER" id="PTHR11736">
    <property type="entry name" value="MELANOMA-ASSOCIATED ANTIGEN MAGE ANTIGEN"/>
    <property type="match status" value="1"/>
</dbReference>
<dbReference type="InterPro" id="IPR041898">
    <property type="entry name" value="MAGE_WH1"/>
</dbReference>
<dbReference type="InParanoid" id="G5B955"/>
<dbReference type="SMART" id="SM01373">
    <property type="entry name" value="MAGE"/>
    <property type="match status" value="2"/>
</dbReference>
<dbReference type="FunFam" id="1.10.10.1210:FF:000001">
    <property type="entry name" value="melanoma-associated antigen D1"/>
    <property type="match status" value="2"/>
</dbReference>
<dbReference type="InterPro" id="IPR037445">
    <property type="entry name" value="MAGE"/>
</dbReference>
<dbReference type="PANTHER" id="PTHR11736:SF14">
    <property type="entry name" value="NSE3 HOMOLOG, SMC5-SMC6 COMPLEX COMPONENT"/>
    <property type="match status" value="1"/>
</dbReference>
<feature type="non-terminal residue" evidence="2">
    <location>
        <position position="419"/>
    </location>
</feature>